<dbReference type="OrthoDB" id="1099888at2"/>
<gene>
    <name evidence="2" type="ORF">F7018_16370</name>
</gene>
<feature type="transmembrane region" description="Helical" evidence="1">
    <location>
        <begin position="66"/>
        <end position="86"/>
    </location>
</feature>
<dbReference type="NCBIfam" id="NF040945">
    <property type="entry name" value="CCC_membrane"/>
    <property type="match status" value="1"/>
</dbReference>
<dbReference type="Proteomes" id="UP000467305">
    <property type="component" value="Unassembled WGS sequence"/>
</dbReference>
<sequence length="104" mass="11436">MEKQFNPTIIYVLSIISFLCCCFGGLGVFLAAPAFIIANNKMKDAEANPEQYDAASLKAIKTAKTVALIALIINAVYLALTGYRLATGWDEMMEQINDIIEQSR</sequence>
<protein>
    <recommendedName>
        <fullName evidence="4">CD225/dispanin family protein</fullName>
    </recommendedName>
</protein>
<accession>A0A7J5A7U2</accession>
<keyword evidence="1" id="KW-0812">Transmembrane</keyword>
<evidence type="ECO:0000313" key="3">
    <source>
        <dbReference type="Proteomes" id="UP000467305"/>
    </source>
</evidence>
<evidence type="ECO:0008006" key="4">
    <source>
        <dbReference type="Google" id="ProtNLM"/>
    </source>
</evidence>
<dbReference type="RefSeq" id="WP_150901180.1">
    <property type="nucleotide sequence ID" value="NZ_WAAU01000031.1"/>
</dbReference>
<keyword evidence="3" id="KW-1185">Reference proteome</keyword>
<reference evidence="2 3" key="1">
    <citation type="submission" date="2019-09" db="EMBL/GenBank/DDBJ databases">
        <authorList>
            <person name="Cao W.R."/>
        </authorList>
    </citation>
    <scope>NUCLEOTIDE SEQUENCE [LARGE SCALE GENOMIC DNA]</scope>
    <source>
        <strain evidence="3">a4</strain>
    </source>
</reference>
<comment type="caution">
    <text evidence="2">The sequence shown here is derived from an EMBL/GenBank/DDBJ whole genome shotgun (WGS) entry which is preliminary data.</text>
</comment>
<proteinExistence type="predicted"/>
<keyword evidence="1" id="KW-0472">Membrane</keyword>
<dbReference type="AlphaFoldDB" id="A0A7J5A7U2"/>
<keyword evidence="1" id="KW-1133">Transmembrane helix</keyword>
<dbReference type="EMBL" id="WAAU01000031">
    <property type="protein sequence ID" value="KAB1153641.1"/>
    <property type="molecule type" value="Genomic_DNA"/>
</dbReference>
<name>A0A7J5A7U2_9FLAO</name>
<evidence type="ECO:0000313" key="2">
    <source>
        <dbReference type="EMBL" id="KAB1153641.1"/>
    </source>
</evidence>
<evidence type="ECO:0000256" key="1">
    <source>
        <dbReference type="SAM" id="Phobius"/>
    </source>
</evidence>
<feature type="transmembrane region" description="Helical" evidence="1">
    <location>
        <begin position="12"/>
        <end position="38"/>
    </location>
</feature>
<organism evidence="2 3">
    <name type="scientific">Tenacibaculum aiptasiae</name>
    <dbReference type="NCBI Taxonomy" id="426481"/>
    <lineage>
        <taxon>Bacteria</taxon>
        <taxon>Pseudomonadati</taxon>
        <taxon>Bacteroidota</taxon>
        <taxon>Flavobacteriia</taxon>
        <taxon>Flavobacteriales</taxon>
        <taxon>Flavobacteriaceae</taxon>
        <taxon>Tenacibaculum</taxon>
    </lineage>
</organism>